<comment type="similarity">
    <text evidence="5 6">Belongs to the adenylate kinase family.</text>
</comment>
<comment type="caution">
    <text evidence="9">The sequence shown here is derived from an EMBL/GenBank/DDBJ whole genome shotgun (WGS) entry which is preliminary data.</text>
</comment>
<feature type="binding site" evidence="5">
    <location>
        <begin position="136"/>
        <end position="137"/>
    </location>
    <ligand>
        <name>ATP</name>
        <dbReference type="ChEBI" id="CHEBI:30616"/>
    </ligand>
</feature>
<dbReference type="GO" id="GO:0044209">
    <property type="term" value="P:AMP salvage"/>
    <property type="evidence" value="ECO:0007669"/>
    <property type="project" value="UniProtKB-UniRule"/>
</dbReference>
<feature type="region of interest" description="LID" evidence="5">
    <location>
        <begin position="126"/>
        <end position="163"/>
    </location>
</feature>
<dbReference type="EMBL" id="QGKL01000026">
    <property type="protein sequence ID" value="PWQ96774.1"/>
    <property type="molecule type" value="Genomic_DNA"/>
</dbReference>
<keyword evidence="4 5" id="KW-0418">Kinase</keyword>
<feature type="binding site" evidence="5">
    <location>
        <begin position="10"/>
        <end position="15"/>
    </location>
    <ligand>
        <name>ATP</name>
        <dbReference type="ChEBI" id="CHEBI:30616"/>
    </ligand>
</feature>
<sequence>MRIVLLGAPGSGKGTQAQQLISEYGIPQISTGDLLRAAVSANSELGKKAKSAMDNGQLVSDDIVLGMIEERLKDDDTQKGFILDGFPRNLSQAASLDALLAKSGKPLQGALLIDVEFDVLLKRITGRLSCKNCGSIFNRFTSAPKVKNICDKCGSELFHRADDNEATIGKRLETYENETAPLVNYFDEKGLLLKVAGIGEIEEITAAVKAELAKIS</sequence>
<comment type="domain">
    <text evidence="5">Consists of three domains, a large central CORE domain and two small peripheral domains, NMPbind and LID, which undergo movements during catalysis. The LID domain closes over the site of phosphoryl transfer upon ATP binding. Assembling and dissambling the active center during each catalytic cycle provides an effective means to prevent ATP hydrolysis. Some bacteria have evolved a zinc-coordinating structure that stabilizes the LID domain.</text>
</comment>
<keyword evidence="3 5" id="KW-0547">Nucleotide-binding</keyword>
<protein>
    <recommendedName>
        <fullName evidence="5 7">Adenylate kinase</fullName>
        <shortName evidence="5">AK</shortName>
        <ecNumber evidence="5 7">2.7.4.3</ecNumber>
    </recommendedName>
    <alternativeName>
        <fullName evidence="5">ATP-AMP transphosphorylase</fullName>
    </alternativeName>
    <alternativeName>
        <fullName evidence="5">ATP:AMP phosphotransferase</fullName>
    </alternativeName>
    <alternativeName>
        <fullName evidence="5">Adenylate monophosphate kinase</fullName>
    </alternativeName>
</protein>
<dbReference type="OrthoDB" id="9805030at2"/>
<dbReference type="PROSITE" id="PS00113">
    <property type="entry name" value="ADENYLATE_KINASE"/>
    <property type="match status" value="1"/>
</dbReference>
<evidence type="ECO:0000313" key="9">
    <source>
        <dbReference type="EMBL" id="PWQ96774.1"/>
    </source>
</evidence>
<dbReference type="InterPro" id="IPR006259">
    <property type="entry name" value="Adenyl_kin_sub"/>
</dbReference>
<dbReference type="PRINTS" id="PR00094">
    <property type="entry name" value="ADENYLTKNASE"/>
</dbReference>
<evidence type="ECO:0000256" key="1">
    <source>
        <dbReference type="ARBA" id="ARBA00022679"/>
    </source>
</evidence>
<dbReference type="UniPathway" id="UPA00588">
    <property type="reaction ID" value="UER00649"/>
</dbReference>
<keyword evidence="5" id="KW-0479">Metal-binding</keyword>
<dbReference type="Proteomes" id="UP000245506">
    <property type="component" value="Unassembled WGS sequence"/>
</dbReference>
<dbReference type="GO" id="GO:0005524">
    <property type="term" value="F:ATP binding"/>
    <property type="evidence" value="ECO:0007669"/>
    <property type="project" value="UniProtKB-UniRule"/>
</dbReference>
<comment type="subcellular location">
    <subcellularLocation>
        <location evidence="5 7">Cytoplasm</location>
    </subcellularLocation>
</comment>
<comment type="function">
    <text evidence="5">Catalyzes the reversible transfer of the terminal phosphate group between ATP and AMP. Plays an important role in cellular energy homeostasis and in adenine nucleotide metabolism.</text>
</comment>
<comment type="pathway">
    <text evidence="5">Purine metabolism; AMP biosynthesis via salvage pathway; AMP from ADP: step 1/1.</text>
</comment>
<dbReference type="InterPro" id="IPR033690">
    <property type="entry name" value="Adenylat_kinase_CS"/>
</dbReference>
<dbReference type="Gene3D" id="3.40.50.300">
    <property type="entry name" value="P-loop containing nucleotide triphosphate hydrolases"/>
    <property type="match status" value="1"/>
</dbReference>
<accession>A0A317CDP2</accession>
<feature type="binding site" evidence="5">
    <location>
        <position position="199"/>
    </location>
    <ligand>
        <name>ATP</name>
        <dbReference type="ChEBI" id="CHEBI:30616"/>
    </ligand>
</feature>
<feature type="region of interest" description="NMP" evidence="5">
    <location>
        <begin position="30"/>
        <end position="59"/>
    </location>
</feature>
<gene>
    <name evidence="5" type="primary">adk</name>
    <name evidence="9" type="ORF">DKT75_08375</name>
</gene>
<name>A0A317CDP2_9GAMM</name>
<dbReference type="GO" id="GO:0005737">
    <property type="term" value="C:cytoplasm"/>
    <property type="evidence" value="ECO:0007669"/>
    <property type="project" value="UniProtKB-SubCell"/>
</dbReference>
<feature type="binding site" evidence="5">
    <location>
        <position position="31"/>
    </location>
    <ligand>
        <name>AMP</name>
        <dbReference type="ChEBI" id="CHEBI:456215"/>
    </ligand>
</feature>
<dbReference type="GO" id="GO:0008270">
    <property type="term" value="F:zinc ion binding"/>
    <property type="evidence" value="ECO:0007669"/>
    <property type="project" value="UniProtKB-UniRule"/>
</dbReference>
<feature type="binding site" evidence="5">
    <location>
        <position position="150"/>
    </location>
    <ligand>
        <name>Zn(2+)</name>
        <dbReference type="ChEBI" id="CHEBI:29105"/>
        <note>structural</note>
    </ligand>
</feature>
<feature type="binding site" evidence="5">
    <location>
        <position position="130"/>
    </location>
    <ligand>
        <name>Zn(2+)</name>
        <dbReference type="ChEBI" id="CHEBI:29105"/>
        <note>structural</note>
    </ligand>
</feature>
<organism evidence="9 10">
    <name type="scientific">Leucothrix arctica</name>
    <dbReference type="NCBI Taxonomy" id="1481894"/>
    <lineage>
        <taxon>Bacteria</taxon>
        <taxon>Pseudomonadati</taxon>
        <taxon>Pseudomonadota</taxon>
        <taxon>Gammaproteobacteria</taxon>
        <taxon>Thiotrichales</taxon>
        <taxon>Thiotrichaceae</taxon>
        <taxon>Leucothrix</taxon>
    </lineage>
</organism>
<keyword evidence="10" id="KW-1185">Reference proteome</keyword>
<proteinExistence type="inferred from homology"/>
<keyword evidence="5" id="KW-0963">Cytoplasm</keyword>
<dbReference type="HAMAP" id="MF_00235">
    <property type="entry name" value="Adenylate_kinase_Adk"/>
    <property type="match status" value="1"/>
</dbReference>
<feature type="binding site" evidence="5">
    <location>
        <position position="153"/>
    </location>
    <ligand>
        <name>Zn(2+)</name>
        <dbReference type="ChEBI" id="CHEBI:29105"/>
        <note>structural</note>
    </ligand>
</feature>
<dbReference type="NCBIfam" id="NF001381">
    <property type="entry name" value="PRK00279.1-3"/>
    <property type="match status" value="1"/>
</dbReference>
<comment type="subunit">
    <text evidence="5 7">Monomer.</text>
</comment>
<keyword evidence="1 5" id="KW-0808">Transferase</keyword>
<dbReference type="Pfam" id="PF00406">
    <property type="entry name" value="ADK"/>
    <property type="match status" value="1"/>
</dbReference>
<feature type="binding site" evidence="5">
    <location>
        <position position="36"/>
    </location>
    <ligand>
        <name>AMP</name>
        <dbReference type="ChEBI" id="CHEBI:456215"/>
    </ligand>
</feature>
<feature type="binding site" evidence="5">
    <location>
        <position position="92"/>
    </location>
    <ligand>
        <name>AMP</name>
        <dbReference type="ChEBI" id="CHEBI:456215"/>
    </ligand>
</feature>
<reference evidence="9 10" key="1">
    <citation type="submission" date="2018-05" db="EMBL/GenBank/DDBJ databases">
        <title>Leucothrix arctica sp. nov., isolated from Arctic seawater.</title>
        <authorList>
            <person name="Choi A."/>
            <person name="Baek K."/>
        </authorList>
    </citation>
    <scope>NUCLEOTIDE SEQUENCE [LARGE SCALE GENOMIC DNA]</scope>
    <source>
        <strain evidence="9 10">IMCC9719</strain>
    </source>
</reference>
<evidence type="ECO:0000256" key="7">
    <source>
        <dbReference type="RuleBase" id="RU003331"/>
    </source>
</evidence>
<dbReference type="PANTHER" id="PTHR23359">
    <property type="entry name" value="NUCLEOTIDE KINASE"/>
    <property type="match status" value="1"/>
</dbReference>
<evidence type="ECO:0000256" key="3">
    <source>
        <dbReference type="ARBA" id="ARBA00022741"/>
    </source>
</evidence>
<dbReference type="AlphaFoldDB" id="A0A317CDP2"/>
<feature type="binding site" evidence="5">
    <location>
        <position position="171"/>
    </location>
    <ligand>
        <name>AMP</name>
        <dbReference type="ChEBI" id="CHEBI:456215"/>
    </ligand>
</feature>
<dbReference type="SUPFAM" id="SSF52540">
    <property type="entry name" value="P-loop containing nucleoside triphosphate hydrolases"/>
    <property type="match status" value="1"/>
</dbReference>
<dbReference type="NCBIfam" id="TIGR01351">
    <property type="entry name" value="adk"/>
    <property type="match status" value="1"/>
</dbReference>
<dbReference type="InterPro" id="IPR027417">
    <property type="entry name" value="P-loop_NTPase"/>
</dbReference>
<dbReference type="NCBIfam" id="NF001380">
    <property type="entry name" value="PRK00279.1-2"/>
    <property type="match status" value="1"/>
</dbReference>
<dbReference type="Pfam" id="PF05191">
    <property type="entry name" value="ADK_lid"/>
    <property type="match status" value="1"/>
</dbReference>
<evidence type="ECO:0000256" key="6">
    <source>
        <dbReference type="RuleBase" id="RU003330"/>
    </source>
</evidence>
<feature type="domain" description="Adenylate kinase active site lid" evidence="8">
    <location>
        <begin position="127"/>
        <end position="162"/>
    </location>
</feature>
<feature type="binding site" evidence="5">
    <location>
        <position position="127"/>
    </location>
    <ligand>
        <name>ATP</name>
        <dbReference type="ChEBI" id="CHEBI:30616"/>
    </ligand>
</feature>
<dbReference type="FunFam" id="3.40.50.300:FF:000106">
    <property type="entry name" value="Adenylate kinase mitochondrial"/>
    <property type="match status" value="1"/>
</dbReference>
<dbReference type="NCBIfam" id="NF011100">
    <property type="entry name" value="PRK14527.1"/>
    <property type="match status" value="1"/>
</dbReference>
<evidence type="ECO:0000259" key="8">
    <source>
        <dbReference type="Pfam" id="PF05191"/>
    </source>
</evidence>
<evidence type="ECO:0000256" key="2">
    <source>
        <dbReference type="ARBA" id="ARBA00022727"/>
    </source>
</evidence>
<dbReference type="InterPro" id="IPR007862">
    <property type="entry name" value="Adenylate_kinase_lid-dom"/>
</dbReference>
<feature type="binding site" evidence="5">
    <location>
        <position position="160"/>
    </location>
    <ligand>
        <name>AMP</name>
        <dbReference type="ChEBI" id="CHEBI:456215"/>
    </ligand>
</feature>
<dbReference type="InterPro" id="IPR000850">
    <property type="entry name" value="Adenylat/UMP-CMP_kin"/>
</dbReference>
<keyword evidence="5" id="KW-0862">Zinc</keyword>
<dbReference type="GO" id="GO:0004017">
    <property type="term" value="F:AMP kinase activity"/>
    <property type="evidence" value="ECO:0007669"/>
    <property type="project" value="UniProtKB-UniRule"/>
</dbReference>
<evidence type="ECO:0000256" key="4">
    <source>
        <dbReference type="ARBA" id="ARBA00022777"/>
    </source>
</evidence>
<keyword evidence="5 7" id="KW-0067">ATP-binding</keyword>
<feature type="binding site" evidence="5">
    <location>
        <begin position="85"/>
        <end position="88"/>
    </location>
    <ligand>
        <name>AMP</name>
        <dbReference type="ChEBI" id="CHEBI:456215"/>
    </ligand>
</feature>
<keyword evidence="2 5" id="KW-0545">Nucleotide biosynthesis</keyword>
<feature type="binding site" evidence="5">
    <location>
        <position position="133"/>
    </location>
    <ligand>
        <name>Zn(2+)</name>
        <dbReference type="ChEBI" id="CHEBI:29105"/>
        <note>structural</note>
    </ligand>
</feature>
<feature type="binding site" evidence="5">
    <location>
        <begin position="57"/>
        <end position="59"/>
    </location>
    <ligand>
        <name>AMP</name>
        <dbReference type="ChEBI" id="CHEBI:456215"/>
    </ligand>
</feature>
<dbReference type="EC" id="2.7.4.3" evidence="5 7"/>
<dbReference type="RefSeq" id="WP_109822972.1">
    <property type="nucleotide sequence ID" value="NZ_QGKL01000026.1"/>
</dbReference>
<comment type="catalytic activity">
    <reaction evidence="5 7">
        <text>AMP + ATP = 2 ADP</text>
        <dbReference type="Rhea" id="RHEA:12973"/>
        <dbReference type="ChEBI" id="CHEBI:30616"/>
        <dbReference type="ChEBI" id="CHEBI:456215"/>
        <dbReference type="ChEBI" id="CHEBI:456216"/>
        <dbReference type="EC" id="2.7.4.3"/>
    </reaction>
</comment>
<dbReference type="CDD" id="cd01428">
    <property type="entry name" value="ADK"/>
    <property type="match status" value="1"/>
</dbReference>
<evidence type="ECO:0000313" key="10">
    <source>
        <dbReference type="Proteomes" id="UP000245506"/>
    </source>
</evidence>
<evidence type="ECO:0000256" key="5">
    <source>
        <dbReference type="HAMAP-Rule" id="MF_00235"/>
    </source>
</evidence>